<dbReference type="Gene3D" id="3.40.50.720">
    <property type="entry name" value="NAD(P)-binding Rossmann-like Domain"/>
    <property type="match status" value="1"/>
</dbReference>
<accession>A0A517W2L9</accession>
<dbReference type="InterPro" id="IPR051397">
    <property type="entry name" value="Zn-ADH-like_protein"/>
</dbReference>
<organism evidence="2 3">
    <name type="scientific">Gimesia aquarii</name>
    <dbReference type="NCBI Taxonomy" id="2527964"/>
    <lineage>
        <taxon>Bacteria</taxon>
        <taxon>Pseudomonadati</taxon>
        <taxon>Planctomycetota</taxon>
        <taxon>Planctomycetia</taxon>
        <taxon>Planctomycetales</taxon>
        <taxon>Planctomycetaceae</taxon>
        <taxon>Gimesia</taxon>
    </lineage>
</organism>
<dbReference type="GO" id="GO:0043957">
    <property type="term" value="F:acryloyl-CoA reductase (NADPH) activity"/>
    <property type="evidence" value="ECO:0007669"/>
    <property type="project" value="UniProtKB-EC"/>
</dbReference>
<dbReference type="EC" id="1.3.1.84" evidence="2"/>
<dbReference type="Pfam" id="PF08240">
    <property type="entry name" value="ADH_N"/>
    <property type="match status" value="1"/>
</dbReference>
<dbReference type="KEGG" id="gaw:V144x_49880"/>
<dbReference type="InterPro" id="IPR013149">
    <property type="entry name" value="ADH-like_C"/>
</dbReference>
<dbReference type="Proteomes" id="UP000318704">
    <property type="component" value="Chromosome"/>
</dbReference>
<dbReference type="PANTHER" id="PTHR43677">
    <property type="entry name" value="SHORT-CHAIN DEHYDROGENASE/REDUCTASE"/>
    <property type="match status" value="1"/>
</dbReference>
<dbReference type="InterPro" id="IPR014188">
    <property type="entry name" value="Acrylyl-CoA_reductase_AcuI"/>
</dbReference>
<dbReference type="Pfam" id="PF00107">
    <property type="entry name" value="ADH_zinc_N"/>
    <property type="match status" value="1"/>
</dbReference>
<dbReference type="NCBIfam" id="TIGR02823">
    <property type="entry name" value="oxido_YhdH"/>
    <property type="match status" value="1"/>
</dbReference>
<dbReference type="SMART" id="SM00829">
    <property type="entry name" value="PKS_ER"/>
    <property type="match status" value="1"/>
</dbReference>
<feature type="domain" description="Enoyl reductase (ER)" evidence="1">
    <location>
        <begin position="21"/>
        <end position="328"/>
    </location>
</feature>
<sequence>MQKSFRCYQVNKQEPKEIIAGVHSAAHDALPPGQVTIRVVYSSINYKDALAATGHPGVVRKFPHVPGIDAAGIVEQSDSDQFTVGQPVVVTSYELGVDRWGGWSEFIRVQPEWIIPLTEKLTLKESMILGTAGLTAAMCVSSLLQHEISVDSGNILVTGASGGVGSFAVSLLNRLSYQVTAVSGKASMHDRLIELGAKQVIDRSAVDTGSKKPLLKTQWPAAIDTVGGSLLSHLIRSIEHQGCVAACGNAGGAELDLTVFPFILRGVTLDGIDSSWYPIAKRTALWQKLATDWKLPDLESRAKTITLDQIQETVGSLLEGRHQERTIIQIGDE</sequence>
<dbReference type="InterPro" id="IPR020843">
    <property type="entry name" value="ER"/>
</dbReference>
<dbReference type="PANTHER" id="PTHR43677:SF1">
    <property type="entry name" value="ACRYLYL-COA REDUCTASE ACUI-RELATED"/>
    <property type="match status" value="1"/>
</dbReference>
<protein>
    <submittedName>
        <fullName evidence="2">Putative acrylyl-CoA reductase AcuI</fullName>
        <ecNumber evidence="2">1.3.1.84</ecNumber>
    </submittedName>
</protein>
<keyword evidence="2" id="KW-0560">Oxidoreductase</keyword>
<dbReference type="SUPFAM" id="SSF50129">
    <property type="entry name" value="GroES-like"/>
    <property type="match status" value="1"/>
</dbReference>
<reference evidence="2 3" key="1">
    <citation type="submission" date="2019-03" db="EMBL/GenBank/DDBJ databases">
        <title>Deep-cultivation of Planctomycetes and their phenomic and genomic characterization uncovers novel biology.</title>
        <authorList>
            <person name="Wiegand S."/>
            <person name="Jogler M."/>
            <person name="Boedeker C."/>
            <person name="Pinto D."/>
            <person name="Vollmers J."/>
            <person name="Rivas-Marin E."/>
            <person name="Kohn T."/>
            <person name="Peeters S.H."/>
            <person name="Heuer A."/>
            <person name="Rast P."/>
            <person name="Oberbeckmann S."/>
            <person name="Bunk B."/>
            <person name="Jeske O."/>
            <person name="Meyerdierks A."/>
            <person name="Storesund J.E."/>
            <person name="Kallscheuer N."/>
            <person name="Luecker S."/>
            <person name="Lage O.M."/>
            <person name="Pohl T."/>
            <person name="Merkel B.J."/>
            <person name="Hornburger P."/>
            <person name="Mueller R.-W."/>
            <person name="Bruemmer F."/>
            <person name="Labrenz M."/>
            <person name="Spormann A.M."/>
            <person name="Op den Camp H."/>
            <person name="Overmann J."/>
            <person name="Amann R."/>
            <person name="Jetten M.S.M."/>
            <person name="Mascher T."/>
            <person name="Medema M.H."/>
            <person name="Devos D.P."/>
            <person name="Kaster A.-K."/>
            <person name="Ovreas L."/>
            <person name="Rohde M."/>
            <person name="Galperin M.Y."/>
            <person name="Jogler C."/>
        </authorList>
    </citation>
    <scope>NUCLEOTIDE SEQUENCE [LARGE SCALE GENOMIC DNA]</scope>
    <source>
        <strain evidence="2 3">V144</strain>
    </source>
</reference>
<dbReference type="SUPFAM" id="SSF51735">
    <property type="entry name" value="NAD(P)-binding Rossmann-fold domains"/>
    <property type="match status" value="1"/>
</dbReference>
<dbReference type="InterPro" id="IPR036291">
    <property type="entry name" value="NAD(P)-bd_dom_sf"/>
</dbReference>
<evidence type="ECO:0000259" key="1">
    <source>
        <dbReference type="SMART" id="SM00829"/>
    </source>
</evidence>
<evidence type="ECO:0000313" key="3">
    <source>
        <dbReference type="Proteomes" id="UP000318704"/>
    </source>
</evidence>
<evidence type="ECO:0000313" key="2">
    <source>
        <dbReference type="EMBL" id="QDT99477.1"/>
    </source>
</evidence>
<dbReference type="Gene3D" id="3.90.180.10">
    <property type="entry name" value="Medium-chain alcohol dehydrogenases, catalytic domain"/>
    <property type="match status" value="1"/>
</dbReference>
<dbReference type="CDD" id="cd05280">
    <property type="entry name" value="MDR_yhdh_yhfp"/>
    <property type="match status" value="1"/>
</dbReference>
<name>A0A517W2L9_9PLAN</name>
<proteinExistence type="predicted"/>
<dbReference type="InterPro" id="IPR011032">
    <property type="entry name" value="GroES-like_sf"/>
</dbReference>
<dbReference type="AlphaFoldDB" id="A0A517W2L9"/>
<dbReference type="RefSeq" id="WP_144989047.1">
    <property type="nucleotide sequence ID" value="NZ_CP037920.1"/>
</dbReference>
<dbReference type="EMBL" id="CP037920">
    <property type="protein sequence ID" value="QDT99477.1"/>
    <property type="molecule type" value="Genomic_DNA"/>
</dbReference>
<gene>
    <name evidence="2" type="primary">acuI</name>
    <name evidence="2" type="ORF">V144x_49880</name>
</gene>
<dbReference type="InterPro" id="IPR013154">
    <property type="entry name" value="ADH-like_N"/>
</dbReference>